<dbReference type="GO" id="GO:0044718">
    <property type="term" value="P:siderophore transmembrane transport"/>
    <property type="evidence" value="ECO:0007669"/>
    <property type="project" value="TreeGrafter"/>
</dbReference>
<keyword evidence="4" id="KW-0812">Transmembrane</keyword>
<keyword evidence="3" id="KW-1134">Transmembrane beta strand</keyword>
<dbReference type="RefSeq" id="WP_013688142.1">
    <property type="nucleotide sequence ID" value="NC_015321.1"/>
</dbReference>
<evidence type="ECO:0000256" key="5">
    <source>
        <dbReference type="ARBA" id="ARBA00023077"/>
    </source>
</evidence>
<name>F2IBP9_FLUTR</name>
<keyword evidence="9" id="KW-0732">Signal</keyword>
<keyword evidence="12" id="KW-0675">Receptor</keyword>
<dbReference type="InterPro" id="IPR037066">
    <property type="entry name" value="Plug_dom_sf"/>
</dbReference>
<evidence type="ECO:0000313" key="12">
    <source>
        <dbReference type="EMBL" id="AEA45375.1"/>
    </source>
</evidence>
<feature type="chain" id="PRO_5003283289" evidence="9">
    <location>
        <begin position="20"/>
        <end position="742"/>
    </location>
</feature>
<evidence type="ECO:0000259" key="11">
    <source>
        <dbReference type="Pfam" id="PF07715"/>
    </source>
</evidence>
<dbReference type="Gene3D" id="2.170.130.10">
    <property type="entry name" value="TonB-dependent receptor, plug domain"/>
    <property type="match status" value="1"/>
</dbReference>
<dbReference type="STRING" id="755732.Fluta_3403"/>
<dbReference type="Pfam" id="PF13715">
    <property type="entry name" value="CarbopepD_reg_2"/>
    <property type="match status" value="1"/>
</dbReference>
<evidence type="ECO:0000259" key="10">
    <source>
        <dbReference type="Pfam" id="PF00593"/>
    </source>
</evidence>
<dbReference type="SUPFAM" id="SSF49464">
    <property type="entry name" value="Carboxypeptidase regulatory domain-like"/>
    <property type="match status" value="1"/>
</dbReference>
<dbReference type="AlphaFoldDB" id="F2IBP9"/>
<evidence type="ECO:0000256" key="8">
    <source>
        <dbReference type="RuleBase" id="RU003357"/>
    </source>
</evidence>
<feature type="domain" description="TonB-dependent receptor-like beta-barrel" evidence="10">
    <location>
        <begin position="345"/>
        <end position="708"/>
    </location>
</feature>
<evidence type="ECO:0000256" key="6">
    <source>
        <dbReference type="ARBA" id="ARBA00023136"/>
    </source>
</evidence>
<accession>F2IBP9</accession>
<dbReference type="InterPro" id="IPR012910">
    <property type="entry name" value="Plug_dom"/>
</dbReference>
<dbReference type="SUPFAM" id="SSF56935">
    <property type="entry name" value="Porins"/>
    <property type="match status" value="1"/>
</dbReference>
<dbReference type="Proteomes" id="UP000007463">
    <property type="component" value="Chromosome"/>
</dbReference>
<evidence type="ECO:0000256" key="4">
    <source>
        <dbReference type="ARBA" id="ARBA00022692"/>
    </source>
</evidence>
<dbReference type="GO" id="GO:0015344">
    <property type="term" value="F:siderophore uptake transmembrane transporter activity"/>
    <property type="evidence" value="ECO:0007669"/>
    <property type="project" value="TreeGrafter"/>
</dbReference>
<dbReference type="EMBL" id="CP002542">
    <property type="protein sequence ID" value="AEA45375.1"/>
    <property type="molecule type" value="Genomic_DNA"/>
</dbReference>
<comment type="similarity">
    <text evidence="8">Belongs to the TonB-dependent receptor family.</text>
</comment>
<protein>
    <submittedName>
        <fullName evidence="12">TonB-dependent receptor</fullName>
    </submittedName>
</protein>
<reference evidence="12 13" key="1">
    <citation type="journal article" date="2011" name="Stand. Genomic Sci.">
        <title>Complete genome sequence of the gliding freshwater bacterium Fluviicola taffensis type strain (RW262).</title>
        <authorList>
            <person name="Woyke T."/>
            <person name="Chertkov O."/>
            <person name="Lapidus A."/>
            <person name="Nolan M."/>
            <person name="Lucas S."/>
            <person name="Del Rio T.G."/>
            <person name="Tice H."/>
            <person name="Cheng J.F."/>
            <person name="Tapia R."/>
            <person name="Han C."/>
            <person name="Goodwin L."/>
            <person name="Pitluck S."/>
            <person name="Liolios K."/>
            <person name="Pagani I."/>
            <person name="Ivanova N."/>
            <person name="Huntemann M."/>
            <person name="Mavromatis K."/>
            <person name="Mikhailova N."/>
            <person name="Pati A."/>
            <person name="Chen A."/>
            <person name="Palaniappan K."/>
            <person name="Land M."/>
            <person name="Hauser L."/>
            <person name="Brambilla E.M."/>
            <person name="Rohde M."/>
            <person name="Mwirichia R."/>
            <person name="Sikorski J."/>
            <person name="Tindall B.J."/>
            <person name="Goker M."/>
            <person name="Bristow J."/>
            <person name="Eisen J.A."/>
            <person name="Markowitz V."/>
            <person name="Hugenholtz P."/>
            <person name="Klenk H.P."/>
            <person name="Kyrpides N.C."/>
        </authorList>
    </citation>
    <scope>NUCLEOTIDE SEQUENCE [LARGE SCALE GENOMIC DNA]</scope>
    <source>
        <strain evidence="13">DSM 16823 / RW262 / RW262</strain>
    </source>
</reference>
<comment type="subcellular location">
    <subcellularLocation>
        <location evidence="1">Cell outer membrane</location>
        <topology evidence="1">Multi-pass membrane protein</topology>
    </subcellularLocation>
</comment>
<dbReference type="Gene3D" id="2.60.40.1120">
    <property type="entry name" value="Carboxypeptidase-like, regulatory domain"/>
    <property type="match status" value="1"/>
</dbReference>
<dbReference type="InterPro" id="IPR039426">
    <property type="entry name" value="TonB-dep_rcpt-like"/>
</dbReference>
<dbReference type="Gene3D" id="2.40.170.20">
    <property type="entry name" value="TonB-dependent receptor, beta-barrel domain"/>
    <property type="match status" value="1"/>
</dbReference>
<dbReference type="Pfam" id="PF00593">
    <property type="entry name" value="TonB_dep_Rec_b-barrel"/>
    <property type="match status" value="1"/>
</dbReference>
<dbReference type="GO" id="GO:0009279">
    <property type="term" value="C:cell outer membrane"/>
    <property type="evidence" value="ECO:0007669"/>
    <property type="project" value="UniProtKB-SubCell"/>
</dbReference>
<organism evidence="12 13">
    <name type="scientific">Fluviicola taffensis (strain DSM 16823 / NCIMB 13979 / RW262)</name>
    <dbReference type="NCBI Taxonomy" id="755732"/>
    <lineage>
        <taxon>Bacteria</taxon>
        <taxon>Pseudomonadati</taxon>
        <taxon>Bacteroidota</taxon>
        <taxon>Flavobacteriia</taxon>
        <taxon>Flavobacteriales</taxon>
        <taxon>Crocinitomicaceae</taxon>
        <taxon>Fluviicola</taxon>
    </lineage>
</organism>
<keyword evidence="6 8" id="KW-0472">Membrane</keyword>
<dbReference type="InterPro" id="IPR008969">
    <property type="entry name" value="CarboxyPept-like_regulatory"/>
</dbReference>
<evidence type="ECO:0000256" key="2">
    <source>
        <dbReference type="ARBA" id="ARBA00022448"/>
    </source>
</evidence>
<dbReference type="KEGG" id="fte:Fluta_3403"/>
<dbReference type="eggNOG" id="COG4771">
    <property type="taxonomic scope" value="Bacteria"/>
</dbReference>
<keyword evidence="5 8" id="KW-0798">TonB box</keyword>
<dbReference type="Pfam" id="PF07715">
    <property type="entry name" value="Plug"/>
    <property type="match status" value="1"/>
</dbReference>
<dbReference type="PANTHER" id="PTHR30069">
    <property type="entry name" value="TONB-DEPENDENT OUTER MEMBRANE RECEPTOR"/>
    <property type="match status" value="1"/>
</dbReference>
<evidence type="ECO:0000256" key="7">
    <source>
        <dbReference type="ARBA" id="ARBA00023237"/>
    </source>
</evidence>
<evidence type="ECO:0000313" key="13">
    <source>
        <dbReference type="Proteomes" id="UP000007463"/>
    </source>
</evidence>
<dbReference type="PANTHER" id="PTHR30069:SF40">
    <property type="entry name" value="TONB-DEPENDENT RECEPTOR NMB0964-RELATED"/>
    <property type="match status" value="1"/>
</dbReference>
<dbReference type="HOGENOM" id="CLU_008287_10_0_10"/>
<gene>
    <name evidence="12" type="ordered locus">Fluta_3403</name>
</gene>
<dbReference type="InterPro" id="IPR000531">
    <property type="entry name" value="Beta-barrel_TonB"/>
</dbReference>
<keyword evidence="2" id="KW-0813">Transport</keyword>
<evidence type="ECO:0000256" key="1">
    <source>
        <dbReference type="ARBA" id="ARBA00004571"/>
    </source>
</evidence>
<evidence type="ECO:0000256" key="3">
    <source>
        <dbReference type="ARBA" id="ARBA00022452"/>
    </source>
</evidence>
<feature type="domain" description="TonB-dependent receptor plug" evidence="11">
    <location>
        <begin position="124"/>
        <end position="221"/>
    </location>
</feature>
<feature type="signal peptide" evidence="9">
    <location>
        <begin position="1"/>
        <end position="19"/>
    </location>
</feature>
<keyword evidence="7" id="KW-0998">Cell outer membrane</keyword>
<keyword evidence="13" id="KW-1185">Reference proteome</keyword>
<dbReference type="OrthoDB" id="9795928at2"/>
<reference evidence="13" key="2">
    <citation type="submission" date="2011-02" db="EMBL/GenBank/DDBJ databases">
        <title>The complete genome of Fluviicola taffensis DSM 16823.</title>
        <authorList>
            <consortium name="US DOE Joint Genome Institute (JGI-PGF)"/>
            <person name="Lucas S."/>
            <person name="Copeland A."/>
            <person name="Lapidus A."/>
            <person name="Bruce D."/>
            <person name="Goodwin L."/>
            <person name="Pitluck S."/>
            <person name="Kyrpides N."/>
            <person name="Mavromatis K."/>
            <person name="Ivanova N."/>
            <person name="Mikhailova N."/>
            <person name="Pagani I."/>
            <person name="Chertkov O."/>
            <person name="Detter J.C."/>
            <person name="Han C."/>
            <person name="Tapia R."/>
            <person name="Land M."/>
            <person name="Hauser L."/>
            <person name="Markowitz V."/>
            <person name="Cheng J.-F."/>
            <person name="Hugenholtz P."/>
            <person name="Woyke T."/>
            <person name="Wu D."/>
            <person name="Tindall B."/>
            <person name="Pomrenke H.G."/>
            <person name="Brambilla E."/>
            <person name="Klenk H.-P."/>
            <person name="Eisen J.A."/>
        </authorList>
    </citation>
    <scope>NUCLEOTIDE SEQUENCE [LARGE SCALE GENOMIC DNA]</scope>
    <source>
        <strain evidence="13">DSM 16823 / RW262 / RW262</strain>
    </source>
</reference>
<sequence precursor="true">MTRILVLVCICLSSQTLFSQVLHGTVIDEHSKQIIAEASIGIEEHEIHVTTDAEGKFQLNLKNMPQLFHLVVRAPHYDLLRVELIKSKTDTSIVILLHEQHFELEEVEIKSSYGQTANQVVSHVEVRKLSTLNGIPQSSLGDALATIPGVYNSSTGTGIYKPIIRGLSGSRVITYLNGIRLENQQWGGDHGLGITEIGIDQVEVIKGPSSLLYGADALGGILYFSDEKYAHLNKTTFMLQSRFESNSLLTSNTVGFKTSTKKLRLAVYGGYNSAADYQTPDGLYVKNTRYNQKMARISAGFGRKNYTSNIRYSLLMMDVGIPGHSHDSIPDPADFYGTKAVREKGLPYQHIFNQIISWENKFFFKKHEFQVLLGNTHNQLQEYEEKVTIPGMFLQLNTTSYQVKHKVTLRNQLELISGVQGMVQLNKNNPDAEEILIPNATTMDNGIYTVLNGTVKKTTFQLGLRMDVRHLKVQDDSIQFNNWYPGFTYSAGIVQRFKNSKLRINLSSGFRAPHSSELLANGVHHGTMRFEIGNRDLKTEQANQIDLTYEYDNEHISFIVNPFYSYIQHFIYIEPSDSFAESLPVYYYKSATSAQLYGIDAGIHLHPHFAHGLHLESTYSLVYGIINNNYSMPLVPPGRIQTNLRFAFNSKRAFKFDEIIIQHAYYFPQNNVFNYETRTVDYHVLDAGLKFSFTQSKSVWGLQAGVKNCLNTRYVPHISRLKTFDIPSPGINGYIVITYNLK</sequence>
<proteinExistence type="inferred from homology"/>
<dbReference type="InterPro" id="IPR036942">
    <property type="entry name" value="Beta-barrel_TonB_sf"/>
</dbReference>
<evidence type="ECO:0000256" key="9">
    <source>
        <dbReference type="SAM" id="SignalP"/>
    </source>
</evidence>